<sequence length="108" mass="11987">MKAFLKFAILDLVVDWKNPAISSLDSIAELTFRKSFLCSSTNLGTRNSKISIVFEKTMEDGATVLLVVPQGYSSIYTSEVRVEGRLLSREDYGTKQKRSPIIIHNSGG</sequence>
<proteinExistence type="predicted"/>
<dbReference type="EMBL" id="BGPR01012655">
    <property type="protein sequence ID" value="GBN57045.1"/>
    <property type="molecule type" value="Genomic_DNA"/>
</dbReference>
<keyword evidence="2" id="KW-1185">Reference proteome</keyword>
<dbReference type="AlphaFoldDB" id="A0A4Y2PYQ8"/>
<name>A0A4Y2PYQ8_ARAVE</name>
<dbReference type="Proteomes" id="UP000499080">
    <property type="component" value="Unassembled WGS sequence"/>
</dbReference>
<reference evidence="1 2" key="1">
    <citation type="journal article" date="2019" name="Sci. Rep.">
        <title>Orb-weaving spider Araneus ventricosus genome elucidates the spidroin gene catalogue.</title>
        <authorList>
            <person name="Kono N."/>
            <person name="Nakamura H."/>
            <person name="Ohtoshi R."/>
            <person name="Moran D.A.P."/>
            <person name="Shinohara A."/>
            <person name="Yoshida Y."/>
            <person name="Fujiwara M."/>
            <person name="Mori M."/>
            <person name="Tomita M."/>
            <person name="Arakawa K."/>
        </authorList>
    </citation>
    <scope>NUCLEOTIDE SEQUENCE [LARGE SCALE GENOMIC DNA]</scope>
</reference>
<comment type="caution">
    <text evidence="1">The sequence shown here is derived from an EMBL/GenBank/DDBJ whole genome shotgun (WGS) entry which is preliminary data.</text>
</comment>
<evidence type="ECO:0000313" key="1">
    <source>
        <dbReference type="EMBL" id="GBN57045.1"/>
    </source>
</evidence>
<protein>
    <submittedName>
        <fullName evidence="1">Uncharacterized protein</fullName>
    </submittedName>
</protein>
<evidence type="ECO:0000313" key="2">
    <source>
        <dbReference type="Proteomes" id="UP000499080"/>
    </source>
</evidence>
<accession>A0A4Y2PYQ8</accession>
<organism evidence="1 2">
    <name type="scientific">Araneus ventricosus</name>
    <name type="common">Orbweaver spider</name>
    <name type="synonym">Epeira ventricosa</name>
    <dbReference type="NCBI Taxonomy" id="182803"/>
    <lineage>
        <taxon>Eukaryota</taxon>
        <taxon>Metazoa</taxon>
        <taxon>Ecdysozoa</taxon>
        <taxon>Arthropoda</taxon>
        <taxon>Chelicerata</taxon>
        <taxon>Arachnida</taxon>
        <taxon>Araneae</taxon>
        <taxon>Araneomorphae</taxon>
        <taxon>Entelegynae</taxon>
        <taxon>Araneoidea</taxon>
        <taxon>Araneidae</taxon>
        <taxon>Araneus</taxon>
    </lineage>
</organism>
<gene>
    <name evidence="1" type="ORF">AVEN_44339_1</name>
</gene>